<name>M5EE38_MALS4</name>
<proteinExistence type="predicted"/>
<dbReference type="RefSeq" id="XP_018741934.1">
    <property type="nucleotide sequence ID" value="XM_018885368.1"/>
</dbReference>
<evidence type="ECO:0000256" key="1">
    <source>
        <dbReference type="SAM" id="MobiDB-lite"/>
    </source>
</evidence>
<dbReference type="HOGENOM" id="CLU_863503_0_0_1"/>
<feature type="compositionally biased region" description="Basic and acidic residues" evidence="1">
    <location>
        <begin position="253"/>
        <end position="275"/>
    </location>
</feature>
<dbReference type="OrthoDB" id="2574879at2759"/>
<dbReference type="VEuPathDB" id="FungiDB:MSYG_4287"/>
<sequence length="322" mass="36135">MRALSARQQGRLVAYLDEELLRIMRGYQKRHEPRGTLRTLPAYLDQWGPCVQVTASTPLQGPVAAIHDAYLLRITSELSEGITGYSTAATDDFPQDVQLMYVLYWMDVLDQLWVARLEQRVTELDRVKEGACAHFPTPDKADQVAAALQTSAAVSSSEAWQAGPSDKSVPPYGTTDRIRLRDEMCNARERLFAWMRSQKGLAPPPTTVDPWPSTHPTLESSADAEEREARLEAEEEEEAETWAAEHLAPPASDEDRAEARAGDDHYAKLFDRTLDPDASDEEPPVKRTKRSGDTDGTEMAFWDQHFASLFARSLHHLTQTPM</sequence>
<dbReference type="Proteomes" id="UP000186303">
    <property type="component" value="Chromosome 8"/>
</dbReference>
<dbReference type="KEGG" id="msym:MSY001_3466"/>
<gene>
    <name evidence="2" type="ORF">MSYG_4287</name>
</gene>
<feature type="region of interest" description="Disordered" evidence="1">
    <location>
        <begin position="155"/>
        <end position="175"/>
    </location>
</feature>
<evidence type="ECO:0000313" key="2">
    <source>
        <dbReference type="EMBL" id="SHO79932.1"/>
    </source>
</evidence>
<evidence type="ECO:0000313" key="3">
    <source>
        <dbReference type="Proteomes" id="UP000186303"/>
    </source>
</evidence>
<accession>M5EE38</accession>
<protein>
    <submittedName>
        <fullName evidence="2">Uncharacterized protein</fullName>
    </submittedName>
</protein>
<keyword evidence="3" id="KW-1185">Reference proteome</keyword>
<dbReference type="AlphaFoldDB" id="M5EE38"/>
<organism evidence="2 3">
    <name type="scientific">Malassezia sympodialis (strain ATCC 42132)</name>
    <name type="common">Atopic eczema-associated yeast</name>
    <dbReference type="NCBI Taxonomy" id="1230383"/>
    <lineage>
        <taxon>Eukaryota</taxon>
        <taxon>Fungi</taxon>
        <taxon>Dikarya</taxon>
        <taxon>Basidiomycota</taxon>
        <taxon>Ustilaginomycotina</taxon>
        <taxon>Malasseziomycetes</taxon>
        <taxon>Malasseziales</taxon>
        <taxon>Malasseziaceae</taxon>
        <taxon>Malassezia</taxon>
    </lineage>
</organism>
<dbReference type="EMBL" id="LT671828">
    <property type="protein sequence ID" value="SHO79932.1"/>
    <property type="molecule type" value="Genomic_DNA"/>
</dbReference>
<reference evidence="3" key="1">
    <citation type="journal article" date="2017" name="Nucleic Acids Res.">
        <title>Proteogenomics produces comprehensive and highly accurate protein-coding gene annotation in a complete genome assembly of Malassezia sympodialis.</title>
        <authorList>
            <person name="Zhu Y."/>
            <person name="Engstroem P.G."/>
            <person name="Tellgren-Roth C."/>
            <person name="Baudo C.D."/>
            <person name="Kennell J.C."/>
            <person name="Sun S."/>
            <person name="Billmyre R.B."/>
            <person name="Schroeder M.S."/>
            <person name="Andersson A."/>
            <person name="Holm T."/>
            <person name="Sigurgeirsson B."/>
            <person name="Wu G."/>
            <person name="Sankaranarayanan S.R."/>
            <person name="Siddharthan R."/>
            <person name="Sanyal K."/>
            <person name="Lundeberg J."/>
            <person name="Nystedt B."/>
            <person name="Boekhout T."/>
            <person name="Dawson T.L. Jr."/>
            <person name="Heitman J."/>
            <person name="Scheynius A."/>
            <person name="Lehtioe J."/>
        </authorList>
    </citation>
    <scope>NUCLEOTIDE SEQUENCE [LARGE SCALE GENOMIC DNA]</scope>
    <source>
        <strain evidence="3">ATCC 42132</strain>
    </source>
</reference>
<feature type="region of interest" description="Disordered" evidence="1">
    <location>
        <begin position="196"/>
        <end position="296"/>
    </location>
</feature>